<feature type="compositionally biased region" description="Pro residues" evidence="3">
    <location>
        <begin position="271"/>
        <end position="280"/>
    </location>
</feature>
<evidence type="ECO:0000256" key="1">
    <source>
        <dbReference type="ARBA" id="ARBA00004308"/>
    </source>
</evidence>
<reference evidence="5" key="1">
    <citation type="submission" date="2022-08" db="EMBL/GenBank/DDBJ databases">
        <authorList>
            <person name="Gutierrez-Valencia J."/>
        </authorList>
    </citation>
    <scope>NUCLEOTIDE SEQUENCE</scope>
</reference>
<keyword evidence="6" id="KW-1185">Reference proteome</keyword>
<feature type="compositionally biased region" description="Polar residues" evidence="3">
    <location>
        <begin position="180"/>
        <end position="199"/>
    </location>
</feature>
<dbReference type="EMBL" id="CAMGYJ010000002">
    <property type="protein sequence ID" value="CAI0379346.1"/>
    <property type="molecule type" value="Genomic_DNA"/>
</dbReference>
<feature type="compositionally biased region" description="Polar residues" evidence="3">
    <location>
        <begin position="248"/>
        <end position="266"/>
    </location>
</feature>
<dbReference type="InterPro" id="IPR044538">
    <property type="entry name" value="Vta1-like"/>
</dbReference>
<gene>
    <name evidence="5" type="ORF">LITE_LOCUS2225</name>
</gene>
<evidence type="ECO:0000256" key="3">
    <source>
        <dbReference type="SAM" id="MobiDB-lite"/>
    </source>
</evidence>
<organism evidence="5 6">
    <name type="scientific">Linum tenue</name>
    <dbReference type="NCBI Taxonomy" id="586396"/>
    <lineage>
        <taxon>Eukaryota</taxon>
        <taxon>Viridiplantae</taxon>
        <taxon>Streptophyta</taxon>
        <taxon>Embryophyta</taxon>
        <taxon>Tracheophyta</taxon>
        <taxon>Spermatophyta</taxon>
        <taxon>Magnoliopsida</taxon>
        <taxon>eudicotyledons</taxon>
        <taxon>Gunneridae</taxon>
        <taxon>Pentapetalae</taxon>
        <taxon>rosids</taxon>
        <taxon>fabids</taxon>
        <taxon>Malpighiales</taxon>
        <taxon>Linaceae</taxon>
        <taxon>Linum</taxon>
    </lineage>
</organism>
<feature type="compositionally biased region" description="Polar residues" evidence="3">
    <location>
        <begin position="295"/>
        <end position="312"/>
    </location>
</feature>
<evidence type="ECO:0000256" key="2">
    <source>
        <dbReference type="ARBA" id="ARBA00023136"/>
    </source>
</evidence>
<accession>A0AAV0H2X5</accession>
<evidence type="ECO:0000313" key="5">
    <source>
        <dbReference type="EMBL" id="CAI0379346.1"/>
    </source>
</evidence>
<keyword evidence="2" id="KW-0472">Membrane</keyword>
<sequence length="400" mass="43517">MAASDYEPAKLLLPYLQRADELQKHEPLVAYYCRLYAIERGLRIPQKDRTKTTNALLVSLMNQLEKDKKAVKLGPEDNYFLEGFAQNLFSKADKQDRAGRADLNTAKTFYAASIFSEIINQFGPLQAELEQKQKYAVWKAADIRKALKEGRTPKPGPPVDDEDLAVPSSGFTNGHDVGQVETSATTMQSSESDPSSQFHDQGGSCHSADVPQSSLFHDQANHQQHPSHLMPQSPPQSYGSVGREHSARAQSHPHQSYDSFDSQHSGGNILPSPPPPPPPYTDTSLPSVPSHHPSYYQQQGSDSTTYSSQSAPTPAAGYHPPPALRSSSDSSRMSSADASIPTSAAAAATYQQDSSYQPPPEKIAEARKAARYAVDASDVPVVVEHLKKALELLTNPSADP</sequence>
<name>A0AAV0H2X5_9ROSI</name>
<feature type="compositionally biased region" description="Polar residues" evidence="3">
    <location>
        <begin position="210"/>
        <end position="226"/>
    </location>
</feature>
<dbReference type="GO" id="GO:0032511">
    <property type="term" value="P:late endosome to vacuole transport via multivesicular body sorting pathway"/>
    <property type="evidence" value="ECO:0007669"/>
    <property type="project" value="InterPro"/>
</dbReference>
<dbReference type="Pfam" id="PF04652">
    <property type="entry name" value="Vta1"/>
    <property type="match status" value="1"/>
</dbReference>
<dbReference type="Proteomes" id="UP001154282">
    <property type="component" value="Unassembled WGS sequence"/>
</dbReference>
<proteinExistence type="predicted"/>
<dbReference type="Gene3D" id="1.25.40.270">
    <property type="entry name" value="Vacuolar protein sorting-associated protein vta1"/>
    <property type="match status" value="1"/>
</dbReference>
<evidence type="ECO:0000313" key="6">
    <source>
        <dbReference type="Proteomes" id="UP001154282"/>
    </source>
</evidence>
<dbReference type="GO" id="GO:0005771">
    <property type="term" value="C:multivesicular body"/>
    <property type="evidence" value="ECO:0007669"/>
    <property type="project" value="TreeGrafter"/>
</dbReference>
<protein>
    <recommendedName>
        <fullName evidence="4">Vta1/callose synthase N-terminal domain-containing protein</fullName>
    </recommendedName>
</protein>
<dbReference type="PANTHER" id="PTHR46009:SF1">
    <property type="entry name" value="VACUOLAR PROTEIN SORTING-ASSOCIATED PROTEIN VTA1 HOMOLOG"/>
    <property type="match status" value="1"/>
</dbReference>
<comment type="subcellular location">
    <subcellularLocation>
        <location evidence="1">Endomembrane system</location>
    </subcellularLocation>
</comment>
<dbReference type="InterPro" id="IPR039431">
    <property type="entry name" value="Vta1/CALS_N"/>
</dbReference>
<feature type="compositionally biased region" description="Low complexity" evidence="3">
    <location>
        <begin position="325"/>
        <end position="356"/>
    </location>
</feature>
<comment type="caution">
    <text evidence="5">The sequence shown here is derived from an EMBL/GenBank/DDBJ whole genome shotgun (WGS) entry which is preliminary data.</text>
</comment>
<evidence type="ECO:0000259" key="4">
    <source>
        <dbReference type="Pfam" id="PF04652"/>
    </source>
</evidence>
<dbReference type="AlphaFoldDB" id="A0AAV0H2X5"/>
<dbReference type="InterPro" id="IPR023175">
    <property type="entry name" value="Vta1/CALS_N_sf"/>
</dbReference>
<dbReference type="PANTHER" id="PTHR46009">
    <property type="entry name" value="VACUOLAR PROTEIN SORTING-ASSOCIATED PROTEIN VTA1 HOMOLOG"/>
    <property type="match status" value="1"/>
</dbReference>
<feature type="region of interest" description="Disordered" evidence="3">
    <location>
        <begin position="148"/>
        <end position="367"/>
    </location>
</feature>
<feature type="domain" description="Vta1/callose synthase N-terminal" evidence="4">
    <location>
        <begin position="13"/>
        <end position="149"/>
    </location>
</feature>
<dbReference type="Gene3D" id="1.20.5.420">
    <property type="entry name" value="Immunoglobulin FC, subunit C"/>
    <property type="match status" value="1"/>
</dbReference>